<evidence type="ECO:0000313" key="6">
    <source>
        <dbReference type="Proteomes" id="UP000230002"/>
    </source>
</evidence>
<dbReference type="OrthoDB" id="340227at2759"/>
<dbReference type="InterPro" id="IPR045180">
    <property type="entry name" value="La_dom_prot"/>
</dbReference>
<gene>
    <name evidence="5" type="ORF">GSI_10799</name>
</gene>
<feature type="compositionally biased region" description="Polar residues" evidence="3">
    <location>
        <begin position="23"/>
        <end position="56"/>
    </location>
</feature>
<dbReference type="GO" id="GO:0010494">
    <property type="term" value="C:cytoplasmic stress granule"/>
    <property type="evidence" value="ECO:0007669"/>
    <property type="project" value="TreeGrafter"/>
</dbReference>
<dbReference type="InterPro" id="IPR006630">
    <property type="entry name" value="La_HTH"/>
</dbReference>
<dbReference type="PANTHER" id="PTHR22792:SF132">
    <property type="entry name" value="LA-RELATED PROTEIN 1"/>
    <property type="match status" value="1"/>
</dbReference>
<comment type="caution">
    <text evidence="5">The sequence shown here is derived from an EMBL/GenBank/DDBJ whole genome shotgun (WGS) entry which is preliminary data.</text>
</comment>
<dbReference type="PANTHER" id="PTHR22792">
    <property type="entry name" value="LUPUS LA PROTEIN-RELATED"/>
    <property type="match status" value="1"/>
</dbReference>
<keyword evidence="6" id="KW-1185">Reference proteome</keyword>
<feature type="compositionally biased region" description="Polar residues" evidence="3">
    <location>
        <begin position="208"/>
        <end position="219"/>
    </location>
</feature>
<evidence type="ECO:0000259" key="4">
    <source>
        <dbReference type="PROSITE" id="PS50961"/>
    </source>
</evidence>
<evidence type="ECO:0000313" key="5">
    <source>
        <dbReference type="EMBL" id="PIL27647.1"/>
    </source>
</evidence>
<feature type="region of interest" description="Disordered" evidence="3">
    <location>
        <begin position="447"/>
        <end position="467"/>
    </location>
</feature>
<evidence type="ECO:0000256" key="2">
    <source>
        <dbReference type="PROSITE-ProRule" id="PRU00332"/>
    </source>
</evidence>
<dbReference type="Proteomes" id="UP000230002">
    <property type="component" value="Unassembled WGS sequence"/>
</dbReference>
<feature type="compositionally biased region" description="Basic and acidic residues" evidence="3">
    <location>
        <begin position="273"/>
        <end position="291"/>
    </location>
</feature>
<dbReference type="GO" id="GO:0045727">
    <property type="term" value="P:positive regulation of translation"/>
    <property type="evidence" value="ECO:0007669"/>
    <property type="project" value="TreeGrafter"/>
</dbReference>
<evidence type="ECO:0000256" key="1">
    <source>
        <dbReference type="ARBA" id="ARBA00022884"/>
    </source>
</evidence>
<keyword evidence="1 2" id="KW-0694">RNA-binding</keyword>
<dbReference type="GO" id="GO:0003723">
    <property type="term" value="F:RNA binding"/>
    <property type="evidence" value="ECO:0007669"/>
    <property type="project" value="UniProtKB-UniRule"/>
</dbReference>
<dbReference type="STRING" id="1077348.A0A2G8S1N4"/>
<dbReference type="GO" id="GO:0005829">
    <property type="term" value="C:cytosol"/>
    <property type="evidence" value="ECO:0007669"/>
    <property type="project" value="TreeGrafter"/>
</dbReference>
<feature type="compositionally biased region" description="Gly residues" evidence="3">
    <location>
        <begin position="889"/>
        <end position="919"/>
    </location>
</feature>
<feature type="compositionally biased region" description="Low complexity" evidence="3">
    <location>
        <begin position="152"/>
        <end position="204"/>
    </location>
</feature>
<feature type="region of interest" description="Disordered" evidence="3">
    <location>
        <begin position="560"/>
        <end position="613"/>
    </location>
</feature>
<reference evidence="5 6" key="1">
    <citation type="journal article" date="2015" name="Sci. Rep.">
        <title>Chromosome-level genome map provides insights into diverse defense mechanisms in the medicinal fungus Ganoderma sinense.</title>
        <authorList>
            <person name="Zhu Y."/>
            <person name="Xu J."/>
            <person name="Sun C."/>
            <person name="Zhou S."/>
            <person name="Xu H."/>
            <person name="Nelson D.R."/>
            <person name="Qian J."/>
            <person name="Song J."/>
            <person name="Luo H."/>
            <person name="Xiang L."/>
            <person name="Li Y."/>
            <person name="Xu Z."/>
            <person name="Ji A."/>
            <person name="Wang L."/>
            <person name="Lu S."/>
            <person name="Hayward A."/>
            <person name="Sun W."/>
            <person name="Li X."/>
            <person name="Schwartz D.C."/>
            <person name="Wang Y."/>
            <person name="Chen S."/>
        </authorList>
    </citation>
    <scope>NUCLEOTIDE SEQUENCE [LARGE SCALE GENOMIC DNA]</scope>
    <source>
        <strain evidence="5 6">ZZ0214-1</strain>
    </source>
</reference>
<dbReference type="PROSITE" id="PS50961">
    <property type="entry name" value="HTH_LA"/>
    <property type="match status" value="1"/>
</dbReference>
<accession>A0A2G8S1N4</accession>
<feature type="region of interest" description="Disordered" evidence="3">
    <location>
        <begin position="666"/>
        <end position="696"/>
    </location>
</feature>
<feature type="compositionally biased region" description="Low complexity" evidence="3">
    <location>
        <begin position="515"/>
        <end position="524"/>
    </location>
</feature>
<feature type="domain" description="HTH La-type RNA-binding" evidence="4">
    <location>
        <begin position="1006"/>
        <end position="1095"/>
    </location>
</feature>
<dbReference type="Pfam" id="PF05383">
    <property type="entry name" value="La"/>
    <property type="match status" value="1"/>
</dbReference>
<feature type="region of interest" description="Disordered" evidence="3">
    <location>
        <begin position="515"/>
        <end position="535"/>
    </location>
</feature>
<proteinExistence type="predicted"/>
<feature type="compositionally biased region" description="Basic and acidic residues" evidence="3">
    <location>
        <begin position="859"/>
        <end position="879"/>
    </location>
</feature>
<dbReference type="InterPro" id="IPR036390">
    <property type="entry name" value="WH_DNA-bd_sf"/>
</dbReference>
<protein>
    <submittedName>
        <fullName evidence="5">Transcription factor</fullName>
    </submittedName>
</protein>
<dbReference type="EMBL" id="AYKW01000034">
    <property type="protein sequence ID" value="PIL27647.1"/>
    <property type="molecule type" value="Genomic_DNA"/>
</dbReference>
<dbReference type="AlphaFoldDB" id="A0A2G8S1N4"/>
<dbReference type="SMART" id="SM00715">
    <property type="entry name" value="LA"/>
    <property type="match status" value="1"/>
</dbReference>
<sequence length="1122" mass="118431">MVSPAPLAPANPPLSYADRARKAQQNARPTAPQQPLSRSSSQGTSSIAQAPSTTSASRSNPPLSNLSRPPPPGPPVVDSRIPTSATSAKSTSPPSLDLLSSDLKPNGDVNHHNDSLSSVPSPGTTQKQSSAPPVNVWNKRKEQMAATRALTQSRSLQPSQPSSSSMSASLAAASSLSSPPLSSLDVSAAPSSSASASISLKSSPTMAPVSTNGHIATSSEFDDPFVVKPGRSPSILNSTPPSIVTPPAIDDAESWPEVGHAATLPANANNGRVEGRAKETTEEDRGHERETSSGQGSRKNEKPKWVPAPEELQFEGQPRGTVGYDILIIWTGVPAAKSDPFRGRSSADAITCGISFTFADAKSNRKCSIQSSTCEYTGRWATFTRRPQPLPAEFIPGVGLRPYVNTNVTQTQPAVLSAIPDSAISATADMNPHAAYYHPPHGPPFGVSPYHSPRPAGSPANNPYPLPPMGYQGQPAMPPPMHMSGYGTPPYPMYPPYGYGYGQPYVYWPPPGAPPAQAMSASPMTHPQQSDGVPPPTMLARPPPPHESDAVAGYRDVGFALPPPSEINRHAQGQVQGQGEERERGRRTRELSFGSIDAGAEGTSKSPSPARVSPMLGSVPEGAALGLDVSGGQGAAPTNILAGAAAASAVEKEKEQQDVTKAPSGLLIGVAPGEPTPSRIRSRTHSKGPAASTSAQAECSIAGGSLAEQQASGAAAEDPVAALTEAAKIIHVTDPLPETKWEFGTTRQTEGVADPQSEFSPPTAPPPVVDPSVPGAVGIPGANFVPMGLPYAGAPPFIPPVVIPGGPVNGIPSASSPSSYVPPRQPHSAIEDDWEVRDYGYGFGRGGPSVYTQAPAPALREDRPYRGGRDYQGDREQHYSGRPRRGSYSQGGYGYERGERGGYTGRRGRGLPGGYGGRGYQNRSFSRGAYSNQQSRQQAYVPPAQQQPQQQEANGYYAQPMAPAPLATYIPQAFEGYPYAPLPPPPPGVTTSSLSVPFPMPQSNVGFPLDSTRYYLLGQLEYYLSPQNLAQDFFLRQKMDARGWIPISLIATFNRVVNLTTDVQLVAEVLALSSMVEVRSGHVRMLQWQQFVLPTAAQSQIEDANQNPDGEDEDEEDVVFVL</sequence>
<feature type="compositionally biased region" description="Polar residues" evidence="3">
    <location>
        <begin position="115"/>
        <end position="132"/>
    </location>
</feature>
<dbReference type="InterPro" id="IPR036388">
    <property type="entry name" value="WH-like_DNA-bd_sf"/>
</dbReference>
<feature type="compositionally biased region" description="Low complexity" evidence="3">
    <location>
        <begin position="937"/>
        <end position="952"/>
    </location>
</feature>
<organism evidence="5 6">
    <name type="scientific">Ganoderma sinense ZZ0214-1</name>
    <dbReference type="NCBI Taxonomy" id="1077348"/>
    <lineage>
        <taxon>Eukaryota</taxon>
        <taxon>Fungi</taxon>
        <taxon>Dikarya</taxon>
        <taxon>Basidiomycota</taxon>
        <taxon>Agaricomycotina</taxon>
        <taxon>Agaricomycetes</taxon>
        <taxon>Polyporales</taxon>
        <taxon>Polyporaceae</taxon>
        <taxon>Ganoderma</taxon>
    </lineage>
</organism>
<name>A0A2G8S1N4_9APHY</name>
<feature type="compositionally biased region" description="Polar residues" evidence="3">
    <location>
        <begin position="921"/>
        <end position="936"/>
    </location>
</feature>
<feature type="compositionally biased region" description="Pro residues" evidence="3">
    <location>
        <begin position="1"/>
        <end position="12"/>
    </location>
</feature>
<dbReference type="CDD" id="cd07323">
    <property type="entry name" value="LAM"/>
    <property type="match status" value="1"/>
</dbReference>
<feature type="region of interest" description="Disordered" evidence="3">
    <location>
        <begin position="1"/>
        <end position="309"/>
    </location>
</feature>
<dbReference type="Gene3D" id="1.10.10.10">
    <property type="entry name" value="Winged helix-like DNA-binding domain superfamily/Winged helix DNA-binding domain"/>
    <property type="match status" value="1"/>
</dbReference>
<feature type="region of interest" description="Disordered" evidence="3">
    <location>
        <begin position="847"/>
        <end position="952"/>
    </location>
</feature>
<evidence type="ECO:0000256" key="3">
    <source>
        <dbReference type="SAM" id="MobiDB-lite"/>
    </source>
</evidence>
<feature type="compositionally biased region" description="Low complexity" evidence="3">
    <location>
        <begin position="57"/>
        <end position="67"/>
    </location>
</feature>
<feature type="compositionally biased region" description="Low complexity" evidence="3">
    <location>
        <begin position="82"/>
        <end position="103"/>
    </location>
</feature>
<feature type="compositionally biased region" description="Basic and acidic residues" evidence="3">
    <location>
        <begin position="579"/>
        <end position="590"/>
    </location>
</feature>
<dbReference type="SUPFAM" id="SSF46785">
    <property type="entry name" value="Winged helix' DNA-binding domain"/>
    <property type="match status" value="1"/>
</dbReference>